<accession>A0A5B8M3J9</accession>
<feature type="domain" description="LamG-like jellyroll fold" evidence="6">
    <location>
        <begin position="448"/>
        <end position="595"/>
    </location>
</feature>
<feature type="compositionally biased region" description="Gly residues" evidence="4">
    <location>
        <begin position="1017"/>
        <end position="1033"/>
    </location>
</feature>
<dbReference type="KEGG" id="huw:FPZ11_08875"/>
<dbReference type="SUPFAM" id="SSF49899">
    <property type="entry name" value="Concanavalin A-like lectins/glucanases"/>
    <property type="match status" value="2"/>
</dbReference>
<evidence type="ECO:0000256" key="3">
    <source>
        <dbReference type="ARBA" id="ARBA00023157"/>
    </source>
</evidence>
<reference evidence="7 8" key="1">
    <citation type="submission" date="2019-07" db="EMBL/GenBank/DDBJ databases">
        <title>Full genome sequence of Humibacter sp. WJ7-1.</title>
        <authorList>
            <person name="Im W.-T."/>
        </authorList>
    </citation>
    <scope>NUCLEOTIDE SEQUENCE [LARGE SCALE GENOMIC DNA]</scope>
    <source>
        <strain evidence="7 8">WJ7-1</strain>
    </source>
</reference>
<gene>
    <name evidence="7" type="ORF">FPZ11_08875</name>
</gene>
<evidence type="ECO:0000259" key="6">
    <source>
        <dbReference type="SMART" id="SM00560"/>
    </source>
</evidence>
<keyword evidence="8" id="KW-1185">Reference proteome</keyword>
<dbReference type="InterPro" id="IPR013378">
    <property type="entry name" value="InlB-like_B-rpt"/>
</dbReference>
<feature type="domain" description="LamG-like jellyroll fold" evidence="6">
    <location>
        <begin position="131"/>
        <end position="275"/>
    </location>
</feature>
<evidence type="ECO:0000256" key="2">
    <source>
        <dbReference type="ARBA" id="ARBA00022729"/>
    </source>
</evidence>
<dbReference type="RefSeq" id="WP_146320137.1">
    <property type="nucleotide sequence ID" value="NZ_CP042305.1"/>
</dbReference>
<keyword evidence="2" id="KW-0732">Signal</keyword>
<feature type="transmembrane region" description="Helical" evidence="5">
    <location>
        <begin position="1064"/>
        <end position="1088"/>
    </location>
</feature>
<evidence type="ECO:0000313" key="8">
    <source>
        <dbReference type="Proteomes" id="UP000320216"/>
    </source>
</evidence>
<dbReference type="SUPFAM" id="SSF56219">
    <property type="entry name" value="DNase I-like"/>
    <property type="match status" value="1"/>
</dbReference>
<dbReference type="InterPro" id="IPR042229">
    <property type="entry name" value="Listeria/Bacterioides_rpt_sf"/>
</dbReference>
<name>A0A5B8M3J9_9MICO</name>
<dbReference type="Proteomes" id="UP000320216">
    <property type="component" value="Chromosome"/>
</dbReference>
<dbReference type="InterPro" id="IPR006558">
    <property type="entry name" value="LamG-like"/>
</dbReference>
<keyword evidence="5" id="KW-1133">Transmembrane helix</keyword>
<dbReference type="InterPro" id="IPR036691">
    <property type="entry name" value="Endo/exonu/phosph_ase_sf"/>
</dbReference>
<dbReference type="EMBL" id="CP042305">
    <property type="protein sequence ID" value="QDZ14856.1"/>
    <property type="molecule type" value="Genomic_DNA"/>
</dbReference>
<keyword evidence="5" id="KW-0472">Membrane</keyword>
<dbReference type="SMART" id="SM00560">
    <property type="entry name" value="LamGL"/>
    <property type="match status" value="2"/>
</dbReference>
<evidence type="ECO:0000313" key="7">
    <source>
        <dbReference type="EMBL" id="QDZ14856.1"/>
    </source>
</evidence>
<evidence type="ECO:0000256" key="4">
    <source>
        <dbReference type="SAM" id="MobiDB-lite"/>
    </source>
</evidence>
<feature type="compositionally biased region" description="Low complexity" evidence="4">
    <location>
        <begin position="1003"/>
        <end position="1016"/>
    </location>
</feature>
<keyword evidence="5" id="KW-0812">Transmembrane</keyword>
<dbReference type="GO" id="GO:0030313">
    <property type="term" value="C:cell envelope"/>
    <property type="evidence" value="ECO:0007669"/>
    <property type="project" value="UniProtKB-SubCell"/>
</dbReference>
<feature type="region of interest" description="Disordered" evidence="4">
    <location>
        <begin position="1003"/>
        <end position="1046"/>
    </location>
</feature>
<keyword evidence="3" id="KW-1015">Disulfide bond</keyword>
<dbReference type="InterPro" id="IPR013320">
    <property type="entry name" value="ConA-like_dom_sf"/>
</dbReference>
<feature type="transmembrane region" description="Helical" evidence="5">
    <location>
        <begin position="20"/>
        <end position="43"/>
    </location>
</feature>
<dbReference type="Gene3D" id="2.60.120.200">
    <property type="match status" value="2"/>
</dbReference>
<dbReference type="Pfam" id="PF13385">
    <property type="entry name" value="Laminin_G_3"/>
    <property type="match status" value="2"/>
</dbReference>
<dbReference type="PANTHER" id="PTHR41349:SF1">
    <property type="entry name" value="PROTEIN CBG08683"/>
    <property type="match status" value="1"/>
</dbReference>
<comment type="subcellular location">
    <subcellularLocation>
        <location evidence="1">Cell envelope</location>
    </subcellularLocation>
</comment>
<dbReference type="PANTHER" id="PTHR41349">
    <property type="match status" value="1"/>
</dbReference>
<dbReference type="Gene3D" id="3.60.10.10">
    <property type="entry name" value="Endonuclease/exonuclease/phosphatase"/>
    <property type="match status" value="1"/>
</dbReference>
<dbReference type="Pfam" id="PF09479">
    <property type="entry name" value="Flg_new"/>
    <property type="match status" value="1"/>
</dbReference>
<dbReference type="Gene3D" id="2.60.40.4270">
    <property type="entry name" value="Listeria-Bacteroides repeat domain"/>
    <property type="match status" value="1"/>
</dbReference>
<dbReference type="OrthoDB" id="9812856at2"/>
<organism evidence="7 8">
    <name type="scientific">Humibacter ginsenosidimutans</name>
    <dbReference type="NCBI Taxonomy" id="2599293"/>
    <lineage>
        <taxon>Bacteria</taxon>
        <taxon>Bacillati</taxon>
        <taxon>Actinomycetota</taxon>
        <taxon>Actinomycetes</taxon>
        <taxon>Micrococcales</taxon>
        <taxon>Microbacteriaceae</taxon>
        <taxon>Humibacter</taxon>
    </lineage>
</organism>
<protein>
    <recommendedName>
        <fullName evidence="6">LamG-like jellyroll fold domain-containing protein</fullName>
    </recommendedName>
</protein>
<proteinExistence type="predicted"/>
<evidence type="ECO:0000256" key="1">
    <source>
        <dbReference type="ARBA" id="ARBA00004196"/>
    </source>
</evidence>
<sequence>MESSSPSPDARRGPFESFAVRLRFLMAGAIALVLIIAGISLGWAQSAAAATAYDPGDAVKPVASYTFDGDSGTTVVDSSGNGHNATWVNGVAGGGVTPSYTTGISGNAAHVSGNKNVIQLPLVAGTTDGSGSFSFEFWYFQNSTSSDAAVFASANTASCNNPGFSYYNTSASNSTLKACWGLTPGGTKEYLAATTGPTNGAWHYLAAVVDRGAGTVTTYEDGTAVDTSSSIGASSALAKYAFTLGSEGSLTDTGDGSVDALFDDVNFYDAPITASQIAADYAATKPATGASYNVVFDGNGATGGATATEKLTTGLAAGLTANGFTRAGYGFGGWATSPSGPIAFTDGQSVKDLTSTDGGTVTLYAVWNRMRAAGDTVAPIISYDFENDSGSTVVDDSGSGYNATWSGTPSYATGVSGKSAYVNSPDGSKQGVNHITLPLIAGRTDGSADFSYTFWLKEASSSSDSPIVSNQDFTHCYDKGTTLYNTSGSPGVLRACFGQNGTSTSQNYLPNVSTDSVIGSWHQLAVVVDRSAGTMTTYLDGQQSAKSTALTSAFTLTSGYPFRIGSDGSTTDTVDGFVNADIDDFDFYDQAISAAQVQNDYSATAPPPTVVVDGSSVQKGFVSDTFRAPQVRAGGTVAQPLKALFNGGAATFSKVSGDEWLDVSADGVVSGTAPSAAQQNPGTIQVKATDGTTTSTITVEVPVIGARDAAQLATTTWNLWDAGSHTSDATLKDLAVIAADGLDVIGVQSDGGQVATQLAAALGWYGYEGASGVGIVSAYPLSVADAVTGSDAAPATAVTAHVLGTDVRVWSVGLDGGAYGPDAVCSAGGTAFAAIDAEKATTRYAQAQAVVSELKDDVKHAGDVPVVVLGDLQSPSGADWTAATSSSHCDAGAVAWPVPALFASTGLKDSYRVAHADPVTDAGATWPLYGSTDSAASGARAAQAAGSDSQERVDYVDYAGAQLKVLGSNTLVAGWPSAKAVVTQAWTSDHRAVVTTFGLAASSDDGGSGGSTDTPGGTDGGGTTTPGAGGGTGATTPVPQPSGAANVPVAQDAASGLATTGSDVWLALLVGGVALLIGTGLVGARMLVRARRAD</sequence>
<dbReference type="AlphaFoldDB" id="A0A5B8M3J9"/>
<evidence type="ECO:0000256" key="5">
    <source>
        <dbReference type="SAM" id="Phobius"/>
    </source>
</evidence>